<dbReference type="GO" id="GO:0000324">
    <property type="term" value="C:fungal-type vacuole"/>
    <property type="evidence" value="ECO:0007669"/>
    <property type="project" value="TreeGrafter"/>
</dbReference>
<evidence type="ECO:0000256" key="2">
    <source>
        <dbReference type="ARBA" id="ARBA00022692"/>
    </source>
</evidence>
<name>A0A9W6YWD9_AMBMO</name>
<feature type="transmembrane region" description="Helical" evidence="6">
    <location>
        <begin position="451"/>
        <end position="469"/>
    </location>
</feature>
<organism evidence="7 8">
    <name type="scientific">Ambrosiozyma monospora</name>
    <name type="common">Yeast</name>
    <name type="synonym">Endomycopsis monosporus</name>
    <dbReference type="NCBI Taxonomy" id="43982"/>
    <lineage>
        <taxon>Eukaryota</taxon>
        <taxon>Fungi</taxon>
        <taxon>Dikarya</taxon>
        <taxon>Ascomycota</taxon>
        <taxon>Saccharomycotina</taxon>
        <taxon>Pichiomycetes</taxon>
        <taxon>Pichiales</taxon>
        <taxon>Pichiaceae</taxon>
        <taxon>Ambrosiozyma</taxon>
    </lineage>
</organism>
<feature type="transmembrane region" description="Helical" evidence="6">
    <location>
        <begin position="70"/>
        <end position="90"/>
    </location>
</feature>
<feature type="transmembrane region" description="Helical" evidence="6">
    <location>
        <begin position="366"/>
        <end position="390"/>
    </location>
</feature>
<dbReference type="InterPro" id="IPR036259">
    <property type="entry name" value="MFS_trans_sf"/>
</dbReference>
<comment type="caution">
    <text evidence="7">The sequence shown here is derived from an EMBL/GenBank/DDBJ whole genome shotgun (WGS) entry which is preliminary data.</text>
</comment>
<keyword evidence="3 6" id="KW-1133">Transmembrane helix</keyword>
<dbReference type="SUPFAM" id="SSF103473">
    <property type="entry name" value="MFS general substrate transporter"/>
    <property type="match status" value="1"/>
</dbReference>
<feature type="compositionally biased region" description="Basic and acidic residues" evidence="5">
    <location>
        <begin position="264"/>
        <end position="288"/>
    </location>
</feature>
<dbReference type="GO" id="GO:0022857">
    <property type="term" value="F:transmembrane transporter activity"/>
    <property type="evidence" value="ECO:0007669"/>
    <property type="project" value="InterPro"/>
</dbReference>
<feature type="transmembrane region" description="Helical" evidence="6">
    <location>
        <begin position="197"/>
        <end position="219"/>
    </location>
</feature>
<proteinExistence type="predicted"/>
<dbReference type="GO" id="GO:0005886">
    <property type="term" value="C:plasma membrane"/>
    <property type="evidence" value="ECO:0007669"/>
    <property type="project" value="TreeGrafter"/>
</dbReference>
<feature type="compositionally biased region" description="Basic and acidic residues" evidence="5">
    <location>
        <begin position="35"/>
        <end position="45"/>
    </location>
</feature>
<dbReference type="PANTHER" id="PTHR23502:SF34">
    <property type="entry name" value="PROTEIN HOL1"/>
    <property type="match status" value="1"/>
</dbReference>
<sequence length="591" mass="66179">MTEEHPETEKYTNMFHPDFVPGTINLLLEKVDEEHDKETHLKTTKDGTILHPQPTDNPNDPLNWGKWTKLYQFFLLAFITGFTAATSNNASAVQDSMNEVYSISYDSMNTGAGVLFVSIALTTVFLGPTSYLCGRKISYIICISMGLGGLAWFATATKTADTIWSQLFVGASEACAEATVQLSISDMYYSHQLSWALTIYIIATSVGTYMGPLIAGFIVDAKYTWVGYTGLIISCVLLLVVLFTQYETYFDRLSYSQVEGKRMHLGDESPDGSTRKETIDKESTKDLEPTQSNKRSTVAVLTTFTASADVVDGTVHTGWKAFFIGNSIQLEKKSYIQNISLLTPSNNLKGFGFKQYIHRLFAMLRVFWFPPVLYSGLQWGLQDAFLTFYLTTEDNDYYDPPYNYSSHGVAIMNIPCVIGAVLGCCYAGVLSDKFVRYLATKRGGVQEAEDYLWFLFALIPICPIGLVVFACGTDNDYKWPITYIFGLGFLGFSFGCAGDIAMAYLMAAYPEMVLEGMIAVACINNFIGCIFTFACSPWLERMSNAHTYAILAALQFAALLFNIPLIMYGKKIRMWTKKYYVSYVEERDKRI</sequence>
<feature type="transmembrane region" description="Helical" evidence="6">
    <location>
        <begin position="410"/>
        <end position="430"/>
    </location>
</feature>
<dbReference type="Pfam" id="PF07690">
    <property type="entry name" value="MFS_1"/>
    <property type="match status" value="1"/>
</dbReference>
<evidence type="ECO:0000313" key="8">
    <source>
        <dbReference type="Proteomes" id="UP001165063"/>
    </source>
</evidence>
<dbReference type="PANTHER" id="PTHR23502">
    <property type="entry name" value="MAJOR FACILITATOR SUPERFAMILY"/>
    <property type="match status" value="1"/>
</dbReference>
<dbReference type="OrthoDB" id="5215911at2759"/>
<evidence type="ECO:0000256" key="6">
    <source>
        <dbReference type="SAM" id="Phobius"/>
    </source>
</evidence>
<evidence type="ECO:0000313" key="7">
    <source>
        <dbReference type="EMBL" id="GMG21649.1"/>
    </source>
</evidence>
<evidence type="ECO:0000256" key="5">
    <source>
        <dbReference type="SAM" id="MobiDB-lite"/>
    </source>
</evidence>
<evidence type="ECO:0000256" key="3">
    <source>
        <dbReference type="ARBA" id="ARBA00022989"/>
    </source>
</evidence>
<feature type="transmembrane region" description="Helical" evidence="6">
    <location>
        <begin position="545"/>
        <end position="568"/>
    </location>
</feature>
<feature type="region of interest" description="Disordered" evidence="5">
    <location>
        <begin position="264"/>
        <end position="292"/>
    </location>
</feature>
<feature type="transmembrane region" description="Helical" evidence="6">
    <location>
        <begin position="225"/>
        <end position="244"/>
    </location>
</feature>
<dbReference type="EMBL" id="BSXU01000748">
    <property type="protein sequence ID" value="GMG21649.1"/>
    <property type="molecule type" value="Genomic_DNA"/>
</dbReference>
<dbReference type="AlphaFoldDB" id="A0A9W6YWD9"/>
<keyword evidence="8" id="KW-1185">Reference proteome</keyword>
<feature type="transmembrane region" description="Helical" evidence="6">
    <location>
        <begin position="481"/>
        <end position="505"/>
    </location>
</feature>
<comment type="subcellular location">
    <subcellularLocation>
        <location evidence="1">Membrane</location>
        <topology evidence="1">Multi-pass membrane protein</topology>
    </subcellularLocation>
</comment>
<keyword evidence="4 6" id="KW-0472">Membrane</keyword>
<feature type="transmembrane region" description="Helical" evidence="6">
    <location>
        <begin position="517"/>
        <end position="539"/>
    </location>
</feature>
<accession>A0A9W6YWD9</accession>
<dbReference type="InterPro" id="IPR011701">
    <property type="entry name" value="MFS"/>
</dbReference>
<dbReference type="Gene3D" id="1.20.1250.20">
    <property type="entry name" value="MFS general substrate transporter like domains"/>
    <property type="match status" value="1"/>
</dbReference>
<gene>
    <name evidence="7" type="ORF">Amon01_000215800</name>
</gene>
<feature type="region of interest" description="Disordered" evidence="5">
    <location>
        <begin position="35"/>
        <end position="57"/>
    </location>
</feature>
<dbReference type="Proteomes" id="UP001165063">
    <property type="component" value="Unassembled WGS sequence"/>
</dbReference>
<feature type="transmembrane region" description="Helical" evidence="6">
    <location>
        <begin position="111"/>
        <end position="131"/>
    </location>
</feature>
<reference evidence="7" key="1">
    <citation type="submission" date="2023-04" db="EMBL/GenBank/DDBJ databases">
        <title>Ambrosiozyma monospora NBRC 1965.</title>
        <authorList>
            <person name="Ichikawa N."/>
            <person name="Sato H."/>
            <person name="Tonouchi N."/>
        </authorList>
    </citation>
    <scope>NUCLEOTIDE SEQUENCE</scope>
    <source>
        <strain evidence="7">NBRC 1965</strain>
    </source>
</reference>
<evidence type="ECO:0000256" key="1">
    <source>
        <dbReference type="ARBA" id="ARBA00004141"/>
    </source>
</evidence>
<feature type="transmembrane region" description="Helical" evidence="6">
    <location>
        <begin position="137"/>
        <end position="156"/>
    </location>
</feature>
<keyword evidence="2 6" id="KW-0812">Transmembrane</keyword>
<protein>
    <submittedName>
        <fullName evidence="7">Unnamed protein product</fullName>
    </submittedName>
</protein>
<evidence type="ECO:0000256" key="4">
    <source>
        <dbReference type="ARBA" id="ARBA00023136"/>
    </source>
</evidence>